<feature type="domain" description="Metallo-beta-lactamase" evidence="2">
    <location>
        <begin position="30"/>
        <end position="238"/>
    </location>
</feature>
<sequence>MVPTNFHSEVRITHITTATSILEIDGVSFLTDPVFGDAPVEYDITELMPKGTEKTVLKYDEPPALGLHQLPVIDAVLLSHEDHIDNLDDAGRTLLNGRPVLTTPDGAKNLAPRPAVQALKPWETVTLTLCGIKWEITGVPCVHMPGGEVIGFILRNDKFGHNEEGLPNAIYFTGDTILLPDHFDIKQRFHIVVALMNLGDARFKIGGREEPLQITMGGKEAATLVRHLDADYLVPIHFESWHHFTQHGEDLKKAFEAEGIMDRVCWLKPGETKRIV</sequence>
<reference evidence="3" key="1">
    <citation type="journal article" date="2021" name="Nat. Commun.">
        <title>Genetic determinants of endophytism in the Arabidopsis root mycobiome.</title>
        <authorList>
            <person name="Mesny F."/>
            <person name="Miyauchi S."/>
            <person name="Thiergart T."/>
            <person name="Pickel B."/>
            <person name="Atanasova L."/>
            <person name="Karlsson M."/>
            <person name="Huettel B."/>
            <person name="Barry K.W."/>
            <person name="Haridas S."/>
            <person name="Chen C."/>
            <person name="Bauer D."/>
            <person name="Andreopoulos W."/>
            <person name="Pangilinan J."/>
            <person name="LaButti K."/>
            <person name="Riley R."/>
            <person name="Lipzen A."/>
            <person name="Clum A."/>
            <person name="Drula E."/>
            <person name="Henrissat B."/>
            <person name="Kohler A."/>
            <person name="Grigoriev I.V."/>
            <person name="Martin F.M."/>
            <person name="Hacquard S."/>
        </authorList>
    </citation>
    <scope>NUCLEOTIDE SEQUENCE</scope>
    <source>
        <strain evidence="3">FSSC 5 MPI-SDFR-AT-0091</strain>
    </source>
</reference>
<dbReference type="Proteomes" id="UP000736672">
    <property type="component" value="Unassembled WGS sequence"/>
</dbReference>
<dbReference type="AlphaFoldDB" id="A0A9P9G4S3"/>
<dbReference type="Gene3D" id="3.60.15.10">
    <property type="entry name" value="Ribonuclease Z/Hydroxyacylglutathione hydrolase-like"/>
    <property type="match status" value="1"/>
</dbReference>
<dbReference type="InterPro" id="IPR050114">
    <property type="entry name" value="UPF0173_UPF0282_UlaG_hydrolase"/>
</dbReference>
<name>A0A9P9G4S3_FUSSL</name>
<dbReference type="PANTHER" id="PTHR43546:SF9">
    <property type="entry name" value="L-ASCORBATE-6-PHOSPHATE LACTONASE ULAG-RELATED"/>
    <property type="match status" value="1"/>
</dbReference>
<evidence type="ECO:0000313" key="3">
    <source>
        <dbReference type="EMBL" id="KAH7232055.1"/>
    </source>
</evidence>
<evidence type="ECO:0000256" key="1">
    <source>
        <dbReference type="ARBA" id="ARBA00022801"/>
    </source>
</evidence>
<dbReference type="EMBL" id="JAGTJS010000030">
    <property type="protein sequence ID" value="KAH7232055.1"/>
    <property type="molecule type" value="Genomic_DNA"/>
</dbReference>
<dbReference type="Pfam" id="PF12706">
    <property type="entry name" value="Lactamase_B_2"/>
    <property type="match status" value="1"/>
</dbReference>
<dbReference type="InterPro" id="IPR001279">
    <property type="entry name" value="Metallo-B-lactamas"/>
</dbReference>
<dbReference type="OrthoDB" id="332863at2759"/>
<evidence type="ECO:0000259" key="2">
    <source>
        <dbReference type="Pfam" id="PF12706"/>
    </source>
</evidence>
<accession>A0A9P9G4S3</accession>
<dbReference type="InterPro" id="IPR036866">
    <property type="entry name" value="RibonucZ/Hydroxyglut_hydro"/>
</dbReference>
<proteinExistence type="predicted"/>
<keyword evidence="1" id="KW-0378">Hydrolase</keyword>
<dbReference type="SUPFAM" id="SSF56281">
    <property type="entry name" value="Metallo-hydrolase/oxidoreductase"/>
    <property type="match status" value="1"/>
</dbReference>
<keyword evidence="4" id="KW-1185">Reference proteome</keyword>
<evidence type="ECO:0000313" key="4">
    <source>
        <dbReference type="Proteomes" id="UP000736672"/>
    </source>
</evidence>
<protein>
    <submittedName>
        <fullName evidence="3">Beta-lactamase superfamily domain-containing protein</fullName>
    </submittedName>
</protein>
<dbReference type="GO" id="GO:0016787">
    <property type="term" value="F:hydrolase activity"/>
    <property type="evidence" value="ECO:0007669"/>
    <property type="project" value="UniProtKB-KW"/>
</dbReference>
<dbReference type="PANTHER" id="PTHR43546">
    <property type="entry name" value="UPF0173 METAL-DEPENDENT HYDROLASE MJ1163-RELATED"/>
    <property type="match status" value="1"/>
</dbReference>
<organism evidence="3 4">
    <name type="scientific">Fusarium solani</name>
    <name type="common">Filamentous fungus</name>
    <dbReference type="NCBI Taxonomy" id="169388"/>
    <lineage>
        <taxon>Eukaryota</taxon>
        <taxon>Fungi</taxon>
        <taxon>Dikarya</taxon>
        <taxon>Ascomycota</taxon>
        <taxon>Pezizomycotina</taxon>
        <taxon>Sordariomycetes</taxon>
        <taxon>Hypocreomycetidae</taxon>
        <taxon>Hypocreales</taxon>
        <taxon>Nectriaceae</taxon>
        <taxon>Fusarium</taxon>
        <taxon>Fusarium solani species complex</taxon>
    </lineage>
</organism>
<gene>
    <name evidence="3" type="ORF">B0J15DRAFT_409380</name>
</gene>
<comment type="caution">
    <text evidence="3">The sequence shown here is derived from an EMBL/GenBank/DDBJ whole genome shotgun (WGS) entry which is preliminary data.</text>
</comment>